<comment type="caution">
    <text evidence="3">The sequence shown here is derived from an EMBL/GenBank/DDBJ whole genome shotgun (WGS) entry which is preliminary data.</text>
</comment>
<dbReference type="EMBL" id="AHAE01000045">
    <property type="protein sequence ID" value="EJZ82034.1"/>
    <property type="molecule type" value="Genomic_DNA"/>
</dbReference>
<feature type="compositionally biased region" description="Low complexity" evidence="1">
    <location>
        <begin position="175"/>
        <end position="187"/>
    </location>
</feature>
<evidence type="ECO:0000313" key="6">
    <source>
        <dbReference type="Proteomes" id="UP000011016"/>
    </source>
</evidence>
<dbReference type="HOGENOM" id="CLU_052782_2_0_11"/>
<sequence>MPAAQTVTLFLMDGTPTGRIKCTLSNWIGPVYVLPRTSLSASTRREELTRSGVYLLIGEDPATGEPTMYVGQAARRANGRGVLGRILEHKADPAKDYFTRAIAVVAADDSLGQTEITYLENALHGLLKDAGRARVDNDVVPAPGTVTEEKRAELDQFLEFTRLAIGSLGYPLTEPADPGRPAAAPAGGDDGGRPGSGEPELFLDAAGAAGRGRRTPEGFVVYRGARLRGEVRPSAPASVARSRELLAERIDAAGVLTRDTLFGSPSAASSFLTGSSTNGLTLWRDGSGASLKDLEG</sequence>
<dbReference type="PATRIC" id="fig|883169.3.peg.982"/>
<dbReference type="InterPro" id="IPR025579">
    <property type="entry name" value="DUF4357"/>
</dbReference>
<reference evidence="3 6" key="1">
    <citation type="journal article" date="2012" name="J. Bacteriol.">
        <title>Draft Genome Sequence of Turicella otitidis ATCC 51513, Isolated from Middle Ear Fluid from a Child with Otitis Media.</title>
        <authorList>
            <person name="Brinkrolf K."/>
            <person name="Schneider J."/>
            <person name="Knecht M."/>
            <person name="Ruckert C."/>
            <person name="Tauch A."/>
        </authorList>
    </citation>
    <scope>NUCLEOTIDE SEQUENCE [LARGE SCALE GENOMIC DNA]</scope>
    <source>
        <strain evidence="3 6">ATCC 51513</strain>
    </source>
</reference>
<dbReference type="Pfam" id="PF14267">
    <property type="entry name" value="DUF4357"/>
    <property type="match status" value="1"/>
</dbReference>
<evidence type="ECO:0000259" key="2">
    <source>
        <dbReference type="Pfam" id="PF14267"/>
    </source>
</evidence>
<evidence type="ECO:0000256" key="1">
    <source>
        <dbReference type="SAM" id="MobiDB-lite"/>
    </source>
</evidence>
<gene>
    <name evidence="3" type="ORF">BN46_0532</name>
    <name evidence="4" type="ORF">HMPREF9719_01017</name>
</gene>
<feature type="domain" description="DUF4357" evidence="2">
    <location>
        <begin position="245"/>
        <end position="291"/>
    </location>
</feature>
<reference evidence="4 5" key="2">
    <citation type="submission" date="2012-08" db="EMBL/GenBank/DDBJ databases">
        <title>The Genome Sequence of Turicella otitidis ATCC 51513.</title>
        <authorList>
            <consortium name="The Broad Institute Genome Sequencing Platform"/>
            <person name="Earl A."/>
            <person name="Ward D."/>
            <person name="Feldgarden M."/>
            <person name="Gevers D."/>
            <person name="Huys G."/>
            <person name="Walker B."/>
            <person name="Young S.K."/>
            <person name="Zeng Q."/>
            <person name="Gargeya S."/>
            <person name="Fitzgerald M."/>
            <person name="Haas B."/>
            <person name="Abouelleil A."/>
            <person name="Alvarado L."/>
            <person name="Arachchi H.M."/>
            <person name="Berlin A.M."/>
            <person name="Chapman S.B."/>
            <person name="Goldberg J."/>
            <person name="Griggs A."/>
            <person name="Gujja S."/>
            <person name="Hansen M."/>
            <person name="Howarth C."/>
            <person name="Imamovic A."/>
            <person name="Larimer J."/>
            <person name="McCowen C."/>
            <person name="Montmayeur A."/>
            <person name="Murphy C."/>
            <person name="Neiman D."/>
            <person name="Pearson M."/>
            <person name="Priest M."/>
            <person name="Roberts A."/>
            <person name="Saif S."/>
            <person name="Shea T."/>
            <person name="Sisk P."/>
            <person name="Sykes S."/>
            <person name="Wortman J."/>
            <person name="Nusbaum C."/>
            <person name="Birren B."/>
        </authorList>
    </citation>
    <scope>NUCLEOTIDE SEQUENCE [LARGE SCALE GENOMIC DNA]</scope>
    <source>
        <strain evidence="4 5">ATCC 51513</strain>
    </source>
</reference>
<feature type="region of interest" description="Disordered" evidence="1">
    <location>
        <begin position="171"/>
        <end position="200"/>
    </location>
</feature>
<keyword evidence="5" id="KW-1185">Reference proteome</keyword>
<dbReference type="OrthoDB" id="2656488at2"/>
<evidence type="ECO:0000313" key="3">
    <source>
        <dbReference type="EMBL" id="CCI83270.1"/>
    </source>
</evidence>
<organism evidence="3 6">
    <name type="scientific">Corynebacterium otitidis ATCC 51513</name>
    <dbReference type="NCBI Taxonomy" id="883169"/>
    <lineage>
        <taxon>Bacteria</taxon>
        <taxon>Bacillati</taxon>
        <taxon>Actinomycetota</taxon>
        <taxon>Actinomycetes</taxon>
        <taxon>Mycobacteriales</taxon>
        <taxon>Corynebacteriaceae</taxon>
        <taxon>Corynebacterium</taxon>
    </lineage>
</organism>
<evidence type="ECO:0000313" key="4">
    <source>
        <dbReference type="EMBL" id="EJZ82034.1"/>
    </source>
</evidence>
<dbReference type="AlphaFoldDB" id="I7KJ03"/>
<accession>I7KJ03</accession>
<protein>
    <recommendedName>
        <fullName evidence="2">DUF4357 domain-containing protein</fullName>
    </recommendedName>
</protein>
<dbReference type="EMBL" id="CAJZ01000080">
    <property type="protein sequence ID" value="CCI83270.1"/>
    <property type="molecule type" value="Genomic_DNA"/>
</dbReference>
<proteinExistence type="predicted"/>
<dbReference type="RefSeq" id="WP_004600907.1">
    <property type="nucleotide sequence ID" value="NZ_HF541866.1"/>
</dbReference>
<dbReference type="eggNOG" id="COG0322">
    <property type="taxonomic scope" value="Bacteria"/>
</dbReference>
<dbReference type="CDD" id="cd10447">
    <property type="entry name" value="GIY-YIG_unchar_2"/>
    <property type="match status" value="1"/>
</dbReference>
<evidence type="ECO:0000313" key="5">
    <source>
        <dbReference type="Proteomes" id="UP000006078"/>
    </source>
</evidence>
<name>I7KJ03_9CORY</name>
<dbReference type="Proteomes" id="UP000006078">
    <property type="component" value="Unassembled WGS sequence"/>
</dbReference>
<dbReference type="Proteomes" id="UP000011016">
    <property type="component" value="Unassembled WGS sequence"/>
</dbReference>